<keyword evidence="3" id="KW-1185">Reference proteome</keyword>
<accession>A0AAV7PYB5</accession>
<reference evidence="2" key="1">
    <citation type="journal article" date="2022" name="bioRxiv">
        <title>Sequencing and chromosome-scale assembly of the giantPleurodeles waltlgenome.</title>
        <authorList>
            <person name="Brown T."/>
            <person name="Elewa A."/>
            <person name="Iarovenko S."/>
            <person name="Subramanian E."/>
            <person name="Araus A.J."/>
            <person name="Petzold A."/>
            <person name="Susuki M."/>
            <person name="Suzuki K.-i.T."/>
            <person name="Hayashi T."/>
            <person name="Toyoda A."/>
            <person name="Oliveira C."/>
            <person name="Osipova E."/>
            <person name="Leigh N.D."/>
            <person name="Simon A."/>
            <person name="Yun M.H."/>
        </authorList>
    </citation>
    <scope>NUCLEOTIDE SEQUENCE</scope>
    <source>
        <strain evidence="2">20211129_DDA</strain>
        <tissue evidence="2">Liver</tissue>
    </source>
</reference>
<evidence type="ECO:0000256" key="1">
    <source>
        <dbReference type="SAM" id="MobiDB-lite"/>
    </source>
</evidence>
<proteinExistence type="predicted"/>
<evidence type="ECO:0000313" key="3">
    <source>
        <dbReference type="Proteomes" id="UP001066276"/>
    </source>
</evidence>
<sequence length="215" mass="23351">MSKRMRRRLDPKNSHEGRLRQPVPGQARRGAAPALRPETLGPSVGSERSIRRRLTSRWQACRVRRALSRVRSSGDWLVGERPPPDGVAPVADRAALGPETLGPEGQARRGAAPALRPETLGPSVGSERSIRRRLTSPWRACRVRRALSRVRSSGDWLVGERPPPDGVAPVADRAALGPETLGPDVRGEHSAGARGVWPGLLWADRPGSWGETPVL</sequence>
<evidence type="ECO:0000313" key="2">
    <source>
        <dbReference type="EMBL" id="KAJ1132247.1"/>
    </source>
</evidence>
<dbReference type="Proteomes" id="UP001066276">
    <property type="component" value="Chromosome 7"/>
</dbReference>
<gene>
    <name evidence="2" type="ORF">NDU88_010573</name>
</gene>
<feature type="compositionally biased region" description="Basic and acidic residues" evidence="1">
    <location>
        <begin position="8"/>
        <end position="19"/>
    </location>
</feature>
<name>A0AAV7PYB5_PLEWA</name>
<organism evidence="2 3">
    <name type="scientific">Pleurodeles waltl</name>
    <name type="common">Iberian ribbed newt</name>
    <dbReference type="NCBI Taxonomy" id="8319"/>
    <lineage>
        <taxon>Eukaryota</taxon>
        <taxon>Metazoa</taxon>
        <taxon>Chordata</taxon>
        <taxon>Craniata</taxon>
        <taxon>Vertebrata</taxon>
        <taxon>Euteleostomi</taxon>
        <taxon>Amphibia</taxon>
        <taxon>Batrachia</taxon>
        <taxon>Caudata</taxon>
        <taxon>Salamandroidea</taxon>
        <taxon>Salamandridae</taxon>
        <taxon>Pleurodelinae</taxon>
        <taxon>Pleurodeles</taxon>
    </lineage>
</organism>
<dbReference type="AlphaFoldDB" id="A0AAV7PYB5"/>
<dbReference type="EMBL" id="JANPWB010000011">
    <property type="protein sequence ID" value="KAJ1132247.1"/>
    <property type="molecule type" value="Genomic_DNA"/>
</dbReference>
<feature type="region of interest" description="Disordered" evidence="1">
    <location>
        <begin position="1"/>
        <end position="51"/>
    </location>
</feature>
<comment type="caution">
    <text evidence="2">The sequence shown here is derived from an EMBL/GenBank/DDBJ whole genome shotgun (WGS) entry which is preliminary data.</text>
</comment>
<protein>
    <submittedName>
        <fullName evidence="2">Uncharacterized protein</fullName>
    </submittedName>
</protein>
<feature type="region of interest" description="Disordered" evidence="1">
    <location>
        <begin position="96"/>
        <end position="128"/>
    </location>
</feature>